<reference evidence="1" key="1">
    <citation type="submission" date="2018-07" db="EMBL/GenBank/DDBJ databases">
        <authorList>
            <person name="Ashton P.M."/>
            <person name="Dallman T."/>
            <person name="Nair S."/>
            <person name="De Pinna E."/>
            <person name="Peters T."/>
            <person name="Grant K."/>
        </authorList>
    </citation>
    <scope>NUCLEOTIDE SEQUENCE</scope>
    <source>
        <strain evidence="1">142535</strain>
    </source>
</reference>
<feature type="non-terminal residue" evidence="1">
    <location>
        <position position="484"/>
    </location>
</feature>
<comment type="caution">
    <text evidence="1">The sequence shown here is derived from an EMBL/GenBank/DDBJ whole genome shotgun (WGS) entry which is preliminary data.</text>
</comment>
<evidence type="ECO:0008006" key="2">
    <source>
        <dbReference type="Google" id="ProtNLM"/>
    </source>
</evidence>
<gene>
    <name evidence="1" type="ORF">DTU56_25055</name>
</gene>
<dbReference type="EMBL" id="AAGUDP010000055">
    <property type="protein sequence ID" value="EBS0566341.1"/>
    <property type="molecule type" value="Genomic_DNA"/>
</dbReference>
<dbReference type="AlphaFoldDB" id="A0A5U8Y288"/>
<name>A0A5U8Y288_SALMU</name>
<evidence type="ECO:0000313" key="1">
    <source>
        <dbReference type="EMBL" id="EBS0566341.1"/>
    </source>
</evidence>
<sequence>MAFTTQALYIEQVIQLARSVIIKLDSAAEVMNKYLVSIGKTVDANDPKSWIYYRHLAGLYHPTDKVMKITSLDTLEEIEFTYDNLKYHRATFNAYRSKGDFYKSLVALYPEQVDLINGILNPVDINIAINVPNFTVLALDTNLVNANETNLVDELQKYVTGFSDSWYNHNYCYLFDEYPAIFLNTLYTTLPSAILNIRKNNIRTEYVHDYHLWAYLGSHQRIDKYRDYLTREQAMWLYRNISYLEAHPGWNHSFTELIEWLLTKRTIPITSFELTHNLEKLGETISPSTEIVKRPLNKYAYSSAGLKKETIEATLNKETSLAPANKDYYAEQIVAVPEKFKLSPFSSLETKVLESDMVDRSDAQPVHFINTVFNEWMYLASTGRYTANITLTNPYTSEVLSMTAKEAVIVWLYCLHRMLDVEIDVVPTFLAHDVMRPISPRYTELRDMSPRMYVSEEMILAVMDEFVPQGQIISVEKFTEVVTN</sequence>
<accession>A0A5U8Y288</accession>
<organism evidence="1">
    <name type="scientific">Salmonella muenchen</name>
    <dbReference type="NCBI Taxonomy" id="596"/>
    <lineage>
        <taxon>Bacteria</taxon>
        <taxon>Pseudomonadati</taxon>
        <taxon>Pseudomonadota</taxon>
        <taxon>Gammaproteobacteria</taxon>
        <taxon>Enterobacterales</taxon>
        <taxon>Enterobacteriaceae</taxon>
        <taxon>Salmonella</taxon>
    </lineage>
</organism>
<proteinExistence type="predicted"/>
<protein>
    <recommendedName>
        <fullName evidence="2">Virion structural protein</fullName>
    </recommendedName>
</protein>